<evidence type="ECO:0000256" key="1">
    <source>
        <dbReference type="SAM" id="MobiDB-lite"/>
    </source>
</evidence>
<dbReference type="KEGG" id="hcz:G9Q37_13265"/>
<keyword evidence="5" id="KW-1185">Reference proteome</keyword>
<gene>
    <name evidence="4" type="ORF">G9Q37_13265</name>
</gene>
<evidence type="ECO:0000259" key="3">
    <source>
        <dbReference type="Pfam" id="PF13229"/>
    </source>
</evidence>
<evidence type="ECO:0000313" key="5">
    <source>
        <dbReference type="Proteomes" id="UP000503162"/>
    </source>
</evidence>
<name>A0A6G8IJ38_9BURK</name>
<feature type="domain" description="Right handed beta helix" evidence="3">
    <location>
        <begin position="141"/>
        <end position="268"/>
    </location>
</feature>
<dbReference type="RefSeq" id="WP_166227723.1">
    <property type="nucleotide sequence ID" value="NZ_CP049989.1"/>
</dbReference>
<dbReference type="SUPFAM" id="SSF51126">
    <property type="entry name" value="Pectin lyase-like"/>
    <property type="match status" value="1"/>
</dbReference>
<organism evidence="4 5">
    <name type="scientific">Hydrogenophaga crocea</name>
    <dbReference type="NCBI Taxonomy" id="2716225"/>
    <lineage>
        <taxon>Bacteria</taxon>
        <taxon>Pseudomonadati</taxon>
        <taxon>Pseudomonadota</taxon>
        <taxon>Betaproteobacteria</taxon>
        <taxon>Burkholderiales</taxon>
        <taxon>Comamonadaceae</taxon>
        <taxon>Hydrogenophaga</taxon>
    </lineage>
</organism>
<protein>
    <recommendedName>
        <fullName evidence="3">Right handed beta helix domain-containing protein</fullName>
    </recommendedName>
</protein>
<feature type="region of interest" description="Disordered" evidence="1">
    <location>
        <begin position="35"/>
        <end position="62"/>
    </location>
</feature>
<proteinExistence type="predicted"/>
<feature type="chain" id="PRO_5026121668" description="Right handed beta helix domain-containing protein" evidence="2">
    <location>
        <begin position="21"/>
        <end position="433"/>
    </location>
</feature>
<dbReference type="Gene3D" id="2.160.20.10">
    <property type="entry name" value="Single-stranded right-handed beta-helix, Pectin lyase-like"/>
    <property type="match status" value="1"/>
</dbReference>
<accession>A0A6G8IJ38</accession>
<evidence type="ECO:0000313" key="4">
    <source>
        <dbReference type="EMBL" id="QIM53046.1"/>
    </source>
</evidence>
<dbReference type="InterPro" id="IPR012334">
    <property type="entry name" value="Pectin_lyas_fold"/>
</dbReference>
<evidence type="ECO:0000256" key="2">
    <source>
        <dbReference type="SAM" id="SignalP"/>
    </source>
</evidence>
<dbReference type="Proteomes" id="UP000503162">
    <property type="component" value="Chromosome"/>
</dbReference>
<feature type="signal peptide" evidence="2">
    <location>
        <begin position="1"/>
        <end position="20"/>
    </location>
</feature>
<dbReference type="Pfam" id="PF13229">
    <property type="entry name" value="Beta_helix"/>
    <property type="match status" value="1"/>
</dbReference>
<reference evidence="4 5" key="1">
    <citation type="submission" date="2020-03" db="EMBL/GenBank/DDBJ databases">
        <title>Hydrogenophaga sp. nov. isolated from cyanobacterial mat.</title>
        <authorList>
            <person name="Thorat V."/>
            <person name="Kirdat K."/>
            <person name="Tiwarekar B."/>
            <person name="Costa E.D."/>
            <person name="Yadav A."/>
        </authorList>
    </citation>
    <scope>NUCLEOTIDE SEQUENCE [LARGE SCALE GENOMIC DNA]</scope>
    <source>
        <strain evidence="4 5">BA0156</strain>
    </source>
</reference>
<dbReference type="EMBL" id="CP049989">
    <property type="protein sequence ID" value="QIM53046.1"/>
    <property type="molecule type" value="Genomic_DNA"/>
</dbReference>
<dbReference type="InterPro" id="IPR039448">
    <property type="entry name" value="Beta_helix"/>
</dbReference>
<feature type="compositionally biased region" description="Low complexity" evidence="1">
    <location>
        <begin position="42"/>
        <end position="52"/>
    </location>
</feature>
<sequence length="433" mass="43961">MSIADSSASCAFTVTRPTLALLFTATLAACGGGGGGGGTSPGGSPAPVASTPSPTPPPAPVSGTLCDSASGRVLEVGPGKPYASPNAASRAAVSGDVIRISAGDYRGAAALATWSASNLTICGTGGRARLFADGLNQSGKGIWVVAGTNIAIDNLEFRGATVPDQNGAGIRAEHGGELRIANSGFYDNENGLLAAAGASTITIDRSEFARNGRGDGYTHNLYVNAIDRLTVRSSFFREARVGHNLKSRARETVIEHSYFMDGTAGTASYQADFPNGGRVVLRGNLLQKGPSAQNANLISYGNEGLSNSVRTLELYHNTLVNTRSGGAWLSLPSGVSTVRLTANLLAGTGNQALTTNGFPSGSVLQTANVTGLASNIPGATNLDAPNFWPDAALQAQIGLAGVPDAAYTQDAPQPYTLRNLGAGRVAGAVQSAP</sequence>
<dbReference type="AlphaFoldDB" id="A0A6G8IJ38"/>
<dbReference type="InterPro" id="IPR011050">
    <property type="entry name" value="Pectin_lyase_fold/virulence"/>
</dbReference>
<keyword evidence="2" id="KW-0732">Signal</keyword>